<comment type="caution">
    <text evidence="2">The sequence shown here is derived from an EMBL/GenBank/DDBJ whole genome shotgun (WGS) entry which is preliminary data.</text>
</comment>
<evidence type="ECO:0000313" key="2">
    <source>
        <dbReference type="EMBL" id="RCI07070.1"/>
    </source>
</evidence>
<proteinExistence type="predicted"/>
<keyword evidence="1" id="KW-0812">Transmembrane</keyword>
<dbReference type="OrthoDB" id="2504162at2759"/>
<dbReference type="Proteomes" id="UP000253551">
    <property type="component" value="Unassembled WGS sequence"/>
</dbReference>
<dbReference type="AlphaFoldDB" id="A0A367KY81"/>
<feature type="transmembrane region" description="Helical" evidence="1">
    <location>
        <begin position="415"/>
        <end position="435"/>
    </location>
</feature>
<reference evidence="2 3" key="1">
    <citation type="journal article" date="2018" name="G3 (Bethesda)">
        <title>Phylogenetic and Phylogenomic Definition of Rhizopus Species.</title>
        <authorList>
            <person name="Gryganskyi A.P."/>
            <person name="Golan J."/>
            <person name="Dolatabadi S."/>
            <person name="Mondo S."/>
            <person name="Robb S."/>
            <person name="Idnurm A."/>
            <person name="Muszewska A."/>
            <person name="Steczkiewicz K."/>
            <person name="Masonjones S."/>
            <person name="Liao H.L."/>
            <person name="Gajdeczka M.T."/>
            <person name="Anike F."/>
            <person name="Vuek A."/>
            <person name="Anishchenko I.M."/>
            <person name="Voigt K."/>
            <person name="de Hoog G.S."/>
            <person name="Smith M.E."/>
            <person name="Heitman J."/>
            <person name="Vilgalys R."/>
            <person name="Stajich J.E."/>
        </authorList>
    </citation>
    <scope>NUCLEOTIDE SEQUENCE [LARGE SCALE GENOMIC DNA]</scope>
    <source>
        <strain evidence="2 3">LSU 92-RS-03</strain>
    </source>
</reference>
<name>A0A367KY81_RHIST</name>
<protein>
    <submittedName>
        <fullName evidence="2">Uncharacterized protein</fullName>
    </submittedName>
</protein>
<keyword evidence="1" id="KW-0472">Membrane</keyword>
<keyword evidence="1" id="KW-1133">Transmembrane helix</keyword>
<dbReference type="EMBL" id="PJQM01000039">
    <property type="protein sequence ID" value="RCI07070.1"/>
    <property type="molecule type" value="Genomic_DNA"/>
</dbReference>
<sequence length="437" mass="50707">METTETHKPIPLQFQLLYNWEVEATQEALLKHKTRMYPAFKVELNQTPIYRLIHYEFERHFISAGQLFRATGLTITEGFFLFGLKLTDFEVDFLVTQFPYCDVWVSVEQARSMAMTLGIEFELGLLLSEGLDDCYSSDNMNRNEIMHNWKVPTIPNLQYSTRALLETTFDEVELLDPIGRKIRTQIARSKQAGMVMKDRAETGLVRWQVWAYEQFLQLSDDQDEENIKMPTLDRSGAVWDTLQGILSDLQTLSRGAQVKGTRVLSDNMMVGNMPLKKEYLGHSLLLQQLYIAVMAEKISNELSRVSYQSYSTPLPVEPKEKEEELKSCSSASIAEGERLNVQSATTTISTTTHSNTNMLFHDRMDLLEQELYRVKKKSKKRLEDIQLYQDELAQQVNELTSWKLQSEQSRRSERVWMLMVMVSVIFGIVSLRTFFFF</sequence>
<organism evidence="2 3">
    <name type="scientific">Rhizopus stolonifer</name>
    <name type="common">Rhizopus nigricans</name>
    <dbReference type="NCBI Taxonomy" id="4846"/>
    <lineage>
        <taxon>Eukaryota</taxon>
        <taxon>Fungi</taxon>
        <taxon>Fungi incertae sedis</taxon>
        <taxon>Mucoromycota</taxon>
        <taxon>Mucoromycotina</taxon>
        <taxon>Mucoromycetes</taxon>
        <taxon>Mucorales</taxon>
        <taxon>Mucorineae</taxon>
        <taxon>Rhizopodaceae</taxon>
        <taxon>Rhizopus</taxon>
    </lineage>
</organism>
<dbReference type="STRING" id="4846.A0A367KY81"/>
<accession>A0A367KY81</accession>
<evidence type="ECO:0000313" key="3">
    <source>
        <dbReference type="Proteomes" id="UP000253551"/>
    </source>
</evidence>
<keyword evidence="3" id="KW-1185">Reference proteome</keyword>
<evidence type="ECO:0000256" key="1">
    <source>
        <dbReference type="SAM" id="Phobius"/>
    </source>
</evidence>
<gene>
    <name evidence="2" type="ORF">CU098_012403</name>
</gene>